<dbReference type="AlphaFoldDB" id="A0A9D9DAD5"/>
<sequence>MCAAALCAALLAGCSSSADTITLTAQGAYAAGGSVIEAKEPYDPYHPKAEGMSLHGDHVSVLYQIPEHARALPVFMLHGAGQSARTYMSTPDGRDGLQNILLKHDYAVYLIDGPRRGQAGRSTVPAELTASPDNEFWYGQFRMGLYPERYTGSQFPEGSKALEQFFRQMTPATGSYDAVLSGEGIAAAIEDSGFDGGIVITHSQGGSAGWQAAMISDKIKAIASYEPGSGFVFPEGEVPAPIANHSFFGDFAAEAVPLEDFMALTRIPIVIYYGDFIPKAESDNPHTDYWRAAVKMAREFAACINRHGGHAQVIELPDVGIHGNTHFMFAERNNAEVIDQLLSFFAQNKLDAKAK</sequence>
<reference evidence="2" key="2">
    <citation type="journal article" date="2021" name="PeerJ">
        <title>Extensive microbial diversity within the chicken gut microbiome revealed by metagenomics and culture.</title>
        <authorList>
            <person name="Gilroy R."/>
            <person name="Ravi A."/>
            <person name="Getino M."/>
            <person name="Pursley I."/>
            <person name="Horton D.L."/>
            <person name="Alikhan N.F."/>
            <person name="Baker D."/>
            <person name="Gharbi K."/>
            <person name="Hall N."/>
            <person name="Watson M."/>
            <person name="Adriaenssens E.M."/>
            <person name="Foster-Nyarko E."/>
            <person name="Jarju S."/>
            <person name="Secka A."/>
            <person name="Antonio M."/>
            <person name="Oren A."/>
            <person name="Chaudhuri R.R."/>
            <person name="La Ragione R."/>
            <person name="Hildebrand F."/>
            <person name="Pallen M.J."/>
        </authorList>
    </citation>
    <scope>NUCLEOTIDE SEQUENCE</scope>
    <source>
        <strain evidence="2">17213</strain>
    </source>
</reference>
<comment type="caution">
    <text evidence="2">The sequence shown here is derived from an EMBL/GenBank/DDBJ whole genome shotgun (WGS) entry which is preliminary data.</text>
</comment>
<dbReference type="Proteomes" id="UP000823631">
    <property type="component" value="Unassembled WGS sequence"/>
</dbReference>
<keyword evidence="2" id="KW-0378">Hydrolase</keyword>
<dbReference type="InterPro" id="IPR029058">
    <property type="entry name" value="AB_hydrolase_fold"/>
</dbReference>
<dbReference type="Gene3D" id="3.40.50.1820">
    <property type="entry name" value="alpha/beta hydrolase"/>
    <property type="match status" value="1"/>
</dbReference>
<name>A0A9D9DAD5_9GAMM</name>
<dbReference type="EMBL" id="JADINH010000110">
    <property type="protein sequence ID" value="MBO8415745.1"/>
    <property type="molecule type" value="Genomic_DNA"/>
</dbReference>
<keyword evidence="1" id="KW-0732">Signal</keyword>
<evidence type="ECO:0000313" key="2">
    <source>
        <dbReference type="EMBL" id="MBO8415745.1"/>
    </source>
</evidence>
<dbReference type="InterPro" id="IPR050228">
    <property type="entry name" value="Carboxylesterase_BioH"/>
</dbReference>
<protein>
    <submittedName>
        <fullName evidence="2">Alpha/beta fold hydrolase</fullName>
    </submittedName>
</protein>
<organism evidence="2 3">
    <name type="scientific">Candidatus Avisuccinivibrio stercorigallinarum</name>
    <dbReference type="NCBI Taxonomy" id="2840704"/>
    <lineage>
        <taxon>Bacteria</taxon>
        <taxon>Pseudomonadati</taxon>
        <taxon>Pseudomonadota</taxon>
        <taxon>Gammaproteobacteria</taxon>
        <taxon>Aeromonadales</taxon>
        <taxon>Succinivibrionaceae</taxon>
        <taxon>Succinivibrionaceae incertae sedis</taxon>
        <taxon>Candidatus Avisuccinivibrio</taxon>
    </lineage>
</organism>
<evidence type="ECO:0000313" key="3">
    <source>
        <dbReference type="Proteomes" id="UP000823631"/>
    </source>
</evidence>
<dbReference type="PANTHER" id="PTHR43194:SF5">
    <property type="entry name" value="PIMELOYL-[ACYL-CARRIER PROTEIN] METHYL ESTER ESTERASE"/>
    <property type="match status" value="1"/>
</dbReference>
<dbReference type="CDD" id="cd12810">
    <property type="entry name" value="Esterase_713_like-3"/>
    <property type="match status" value="1"/>
</dbReference>
<feature type="signal peptide" evidence="1">
    <location>
        <begin position="1"/>
        <end position="18"/>
    </location>
</feature>
<feature type="chain" id="PRO_5038746228" evidence="1">
    <location>
        <begin position="19"/>
        <end position="355"/>
    </location>
</feature>
<dbReference type="SUPFAM" id="SSF53474">
    <property type="entry name" value="alpha/beta-Hydrolases"/>
    <property type="match status" value="1"/>
</dbReference>
<accession>A0A9D9DAD5</accession>
<evidence type="ECO:0000256" key="1">
    <source>
        <dbReference type="SAM" id="SignalP"/>
    </source>
</evidence>
<gene>
    <name evidence="2" type="ORF">IAB19_05140</name>
</gene>
<proteinExistence type="predicted"/>
<dbReference type="PANTHER" id="PTHR43194">
    <property type="entry name" value="HYDROLASE ALPHA/BETA FOLD FAMILY"/>
    <property type="match status" value="1"/>
</dbReference>
<reference evidence="2" key="1">
    <citation type="submission" date="2020-10" db="EMBL/GenBank/DDBJ databases">
        <authorList>
            <person name="Gilroy R."/>
        </authorList>
    </citation>
    <scope>NUCLEOTIDE SEQUENCE</scope>
    <source>
        <strain evidence="2">17213</strain>
    </source>
</reference>
<dbReference type="GO" id="GO:0016787">
    <property type="term" value="F:hydrolase activity"/>
    <property type="evidence" value="ECO:0007669"/>
    <property type="project" value="UniProtKB-KW"/>
</dbReference>